<evidence type="ECO:0000313" key="2">
    <source>
        <dbReference type="EMBL" id="KAA0723791.1"/>
    </source>
</evidence>
<dbReference type="InterPro" id="IPR037391">
    <property type="entry name" value="PMF1-bd"/>
</dbReference>
<protein>
    <submittedName>
        <fullName evidence="2">Uncharacterized protein</fullName>
    </submittedName>
</protein>
<feature type="compositionally biased region" description="Basic and acidic residues" evidence="1">
    <location>
        <begin position="66"/>
        <end position="75"/>
    </location>
</feature>
<proteinExistence type="predicted"/>
<feature type="region of interest" description="Disordered" evidence="1">
    <location>
        <begin position="54"/>
        <end position="86"/>
    </location>
</feature>
<name>A0A5A9PRX8_9TELE</name>
<dbReference type="Proteomes" id="UP000324632">
    <property type="component" value="Chromosome 3"/>
</dbReference>
<comment type="caution">
    <text evidence="2">The sequence shown here is derived from an EMBL/GenBank/DDBJ whole genome shotgun (WGS) entry which is preliminary data.</text>
</comment>
<sequence>MGKPDLQLSRRDANIQRLQQDLLLSHQAHDAQSAQLDFQEQRLWDLQRELRESRQEHQRQHSRNQQLREDARQQDETLQAQAHERVQQQEEELSRLKFQHSSVSQQLWDRLYPCGGRLTVTLTPGGSNQLCSVHYLWAAEEVGVSGYLHAILQLFKPPRPPSPPFSGGGELGAGECRMIA</sequence>
<dbReference type="AlphaFoldDB" id="A0A5A9PRX8"/>
<dbReference type="PANTHER" id="PTHR18881">
    <property type="entry name" value="POLYAMINE-MODULATED FACTOR 1-BINDING PROTEIN 1-RELATED"/>
    <property type="match status" value="1"/>
</dbReference>
<dbReference type="GO" id="GO:0007283">
    <property type="term" value="P:spermatogenesis"/>
    <property type="evidence" value="ECO:0007669"/>
    <property type="project" value="TreeGrafter"/>
</dbReference>
<organism evidence="2 3">
    <name type="scientific">Triplophysa tibetana</name>
    <dbReference type="NCBI Taxonomy" id="1572043"/>
    <lineage>
        <taxon>Eukaryota</taxon>
        <taxon>Metazoa</taxon>
        <taxon>Chordata</taxon>
        <taxon>Craniata</taxon>
        <taxon>Vertebrata</taxon>
        <taxon>Euteleostomi</taxon>
        <taxon>Actinopterygii</taxon>
        <taxon>Neopterygii</taxon>
        <taxon>Teleostei</taxon>
        <taxon>Ostariophysi</taxon>
        <taxon>Cypriniformes</taxon>
        <taxon>Nemacheilidae</taxon>
        <taxon>Triplophysa</taxon>
    </lineage>
</organism>
<reference evidence="2 3" key="1">
    <citation type="journal article" date="2019" name="Mol. Ecol. Resour.">
        <title>Chromosome-level genome assembly of Triplophysa tibetana, a fish adapted to the harsh high-altitude environment of the Tibetan Plateau.</title>
        <authorList>
            <person name="Yang X."/>
            <person name="Liu H."/>
            <person name="Ma Z."/>
            <person name="Zou Y."/>
            <person name="Zou M."/>
            <person name="Mao Y."/>
            <person name="Li X."/>
            <person name="Wang H."/>
            <person name="Chen T."/>
            <person name="Wang W."/>
            <person name="Yang R."/>
        </authorList>
    </citation>
    <scope>NUCLEOTIDE SEQUENCE [LARGE SCALE GENOMIC DNA]</scope>
    <source>
        <strain evidence="2">TTIB1903HZAU</strain>
        <tissue evidence="2">Muscle</tissue>
    </source>
</reference>
<gene>
    <name evidence="2" type="ORF">E1301_Tti003094</name>
</gene>
<accession>A0A5A9PRX8</accession>
<dbReference type="PANTHER" id="PTHR18881:SF2">
    <property type="entry name" value="POLYAMINE-MODULATED FACTOR 1-BINDING PROTEIN 1"/>
    <property type="match status" value="1"/>
</dbReference>
<evidence type="ECO:0000313" key="3">
    <source>
        <dbReference type="Proteomes" id="UP000324632"/>
    </source>
</evidence>
<evidence type="ECO:0000256" key="1">
    <source>
        <dbReference type="SAM" id="MobiDB-lite"/>
    </source>
</evidence>
<dbReference type="EMBL" id="SOYY01000003">
    <property type="protein sequence ID" value="KAA0723791.1"/>
    <property type="molecule type" value="Genomic_DNA"/>
</dbReference>
<keyword evidence="3" id="KW-1185">Reference proteome</keyword>